<feature type="compositionally biased region" description="Acidic residues" evidence="1">
    <location>
        <begin position="26"/>
        <end position="37"/>
    </location>
</feature>
<reference evidence="2" key="1">
    <citation type="journal article" date="2016" name="Nat. Genet.">
        <title>A high-quality carrot genome assembly provides new insights into carotenoid accumulation and asterid genome evolution.</title>
        <authorList>
            <person name="Iorizzo M."/>
            <person name="Ellison S."/>
            <person name="Senalik D."/>
            <person name="Zeng P."/>
            <person name="Satapoomin P."/>
            <person name="Huang J."/>
            <person name="Bowman M."/>
            <person name="Iovene M."/>
            <person name="Sanseverino W."/>
            <person name="Cavagnaro P."/>
            <person name="Yildiz M."/>
            <person name="Macko-Podgorni A."/>
            <person name="Moranska E."/>
            <person name="Grzebelus E."/>
            <person name="Grzebelus D."/>
            <person name="Ashrafi H."/>
            <person name="Zheng Z."/>
            <person name="Cheng S."/>
            <person name="Spooner D."/>
            <person name="Van Deynze A."/>
            <person name="Simon P."/>
        </authorList>
    </citation>
    <scope>NUCLEOTIDE SEQUENCE</scope>
    <source>
        <tissue evidence="2">Leaf</tissue>
    </source>
</reference>
<gene>
    <name evidence="2" type="ORF">DCAR_0205669</name>
</gene>
<name>A0A161Y4P2_DAUCS</name>
<evidence type="ECO:0000256" key="1">
    <source>
        <dbReference type="SAM" id="MobiDB-lite"/>
    </source>
</evidence>
<evidence type="ECO:0000313" key="2">
    <source>
        <dbReference type="EMBL" id="WOG86463.1"/>
    </source>
</evidence>
<organism evidence="2 3">
    <name type="scientific">Daucus carota subsp. sativus</name>
    <name type="common">Carrot</name>
    <dbReference type="NCBI Taxonomy" id="79200"/>
    <lineage>
        <taxon>Eukaryota</taxon>
        <taxon>Viridiplantae</taxon>
        <taxon>Streptophyta</taxon>
        <taxon>Embryophyta</taxon>
        <taxon>Tracheophyta</taxon>
        <taxon>Spermatophyta</taxon>
        <taxon>Magnoliopsida</taxon>
        <taxon>eudicotyledons</taxon>
        <taxon>Gunneridae</taxon>
        <taxon>Pentapetalae</taxon>
        <taxon>asterids</taxon>
        <taxon>campanulids</taxon>
        <taxon>Apiales</taxon>
        <taxon>Apiaceae</taxon>
        <taxon>Apioideae</taxon>
        <taxon>Scandiceae</taxon>
        <taxon>Daucinae</taxon>
        <taxon>Daucus</taxon>
        <taxon>Daucus sect. Daucus</taxon>
    </lineage>
</organism>
<dbReference type="Proteomes" id="UP000077755">
    <property type="component" value="Chromosome 2"/>
</dbReference>
<dbReference type="Gramene" id="KZN04247">
    <property type="protein sequence ID" value="KZN04247"/>
    <property type="gene ID" value="DCAR_005111"/>
</dbReference>
<keyword evidence="3" id="KW-1185">Reference proteome</keyword>
<accession>A0A161Y4P2</accession>
<protein>
    <submittedName>
        <fullName evidence="2">Uncharacterized protein</fullName>
    </submittedName>
</protein>
<feature type="compositionally biased region" description="Basic and acidic residues" evidence="1">
    <location>
        <begin position="1"/>
        <end position="25"/>
    </location>
</feature>
<reference evidence="2" key="2">
    <citation type="submission" date="2022-03" db="EMBL/GenBank/DDBJ databases">
        <title>Draft title - Genomic analysis of global carrot germplasm unveils the trajectory of domestication and the origin of high carotenoid orange carrot.</title>
        <authorList>
            <person name="Iorizzo M."/>
            <person name="Ellison S."/>
            <person name="Senalik D."/>
            <person name="Macko-Podgorni A."/>
            <person name="Grzebelus D."/>
            <person name="Bostan H."/>
            <person name="Rolling W."/>
            <person name="Curaba J."/>
            <person name="Simon P."/>
        </authorList>
    </citation>
    <scope>NUCLEOTIDE SEQUENCE</scope>
    <source>
        <tissue evidence="2">Leaf</tissue>
    </source>
</reference>
<feature type="region of interest" description="Disordered" evidence="1">
    <location>
        <begin position="1"/>
        <end position="43"/>
    </location>
</feature>
<feature type="region of interest" description="Disordered" evidence="1">
    <location>
        <begin position="140"/>
        <end position="176"/>
    </location>
</feature>
<evidence type="ECO:0000313" key="3">
    <source>
        <dbReference type="Proteomes" id="UP000077755"/>
    </source>
</evidence>
<dbReference type="AlphaFoldDB" id="A0A161Y4P2"/>
<dbReference type="EMBL" id="CP093344">
    <property type="protein sequence ID" value="WOG86463.1"/>
    <property type="molecule type" value="Genomic_DNA"/>
</dbReference>
<sequence length="243" mass="27812">MIGMPKGHEKNERKRKASDVPRSSDDTSDENMDDNDISSEGRDSKRWIKKTGFGKLLDFCMTKVKSRVNTTVVRTIPAYIPWSDTLIGYEEKQTRRDNMFGEGEILPWTDDDDAENENDEAVHANSGKTIIENRDVDRNEVTTRSSADERLCINKAREEQTSKHMESNGDEPRDENNMMAEPEDMELDEMIIVCMAMLDRKIDQLGRRYKGIVAGITAAMEKYPNNPNIAELKVKLWKAMTTI</sequence>
<proteinExistence type="predicted"/>